<proteinExistence type="inferred from homology"/>
<feature type="binding site" evidence="4">
    <location>
        <position position="303"/>
    </location>
    <ligand>
        <name>pyridoxal 5'-phosphate</name>
        <dbReference type="ChEBI" id="CHEBI:597326"/>
    </ligand>
</feature>
<dbReference type="GO" id="GO:0097053">
    <property type="term" value="P:L-kynurenine catabolic process"/>
    <property type="evidence" value="ECO:0007669"/>
    <property type="project" value="UniProtKB-UniRule"/>
</dbReference>
<dbReference type="PANTHER" id="PTHR14084">
    <property type="entry name" value="KYNURENINASE"/>
    <property type="match status" value="1"/>
</dbReference>
<keyword evidence="2 4" id="KW-0378">Hydrolase</keyword>
<keyword evidence="9" id="KW-1185">Reference proteome</keyword>
<dbReference type="GO" id="GO:0030170">
    <property type="term" value="F:pyridoxal phosphate binding"/>
    <property type="evidence" value="ECO:0007669"/>
    <property type="project" value="UniProtKB-UniRule"/>
</dbReference>
<dbReference type="PANTHER" id="PTHR14084:SF0">
    <property type="entry name" value="KYNURENINASE"/>
    <property type="match status" value="1"/>
</dbReference>
<dbReference type="Pfam" id="PF00266">
    <property type="entry name" value="Aminotran_5"/>
    <property type="match status" value="1"/>
</dbReference>
<comment type="catalytic activity">
    <reaction evidence="4 6">
        <text>L-kynurenine + H2O = anthranilate + L-alanine + H(+)</text>
        <dbReference type="Rhea" id="RHEA:16813"/>
        <dbReference type="ChEBI" id="CHEBI:15377"/>
        <dbReference type="ChEBI" id="CHEBI:15378"/>
        <dbReference type="ChEBI" id="CHEBI:16567"/>
        <dbReference type="ChEBI" id="CHEBI:57959"/>
        <dbReference type="ChEBI" id="CHEBI:57972"/>
        <dbReference type="EC" id="3.7.1.3"/>
    </reaction>
</comment>
<evidence type="ECO:0000259" key="7">
    <source>
        <dbReference type="Pfam" id="PF00266"/>
    </source>
</evidence>
<comment type="caution">
    <text evidence="8">The sequence shown here is derived from an EMBL/GenBank/DDBJ whole genome shotgun (WGS) entry which is preliminary data.</text>
</comment>
<keyword evidence="1 4" id="KW-0662">Pyridine nucleotide biosynthesis</keyword>
<dbReference type="RefSeq" id="WP_149071217.1">
    <property type="nucleotide sequence ID" value="NZ_VTHL01000011.1"/>
</dbReference>
<dbReference type="Pfam" id="PF22580">
    <property type="entry name" value="KYNU_C"/>
    <property type="match status" value="1"/>
</dbReference>
<dbReference type="GO" id="GO:0019805">
    <property type="term" value="P:quinolinate biosynthetic process"/>
    <property type="evidence" value="ECO:0007669"/>
    <property type="project" value="UniProtKB-UniRule"/>
</dbReference>
<protein>
    <recommendedName>
        <fullName evidence="4 5">Kynureninase</fullName>
        <ecNumber evidence="4 5">3.7.1.3</ecNumber>
    </recommendedName>
    <alternativeName>
        <fullName evidence="4">L-kynurenine hydrolase</fullName>
    </alternativeName>
</protein>
<dbReference type="GO" id="GO:0009435">
    <property type="term" value="P:NAD+ biosynthetic process"/>
    <property type="evidence" value="ECO:0007669"/>
    <property type="project" value="UniProtKB-UniRule"/>
</dbReference>
<comment type="subunit">
    <text evidence="4 6">Homodimer.</text>
</comment>
<dbReference type="InterPro" id="IPR015422">
    <property type="entry name" value="PyrdxlP-dep_Trfase_small"/>
</dbReference>
<evidence type="ECO:0000313" key="9">
    <source>
        <dbReference type="Proteomes" id="UP000322791"/>
    </source>
</evidence>
<comment type="pathway">
    <text evidence="4 6">Amino-acid degradation; L-kynurenine degradation; L-alanine and anthranilate from L-kynurenine: step 1/1.</text>
</comment>
<dbReference type="InterPro" id="IPR010111">
    <property type="entry name" value="Kynureninase"/>
</dbReference>
<comment type="catalytic activity">
    <reaction evidence="6">
        <text>3-hydroxy-L-kynurenine + H2O = 3-hydroxyanthranilate + L-alanine + H(+)</text>
        <dbReference type="Rhea" id="RHEA:25143"/>
        <dbReference type="ChEBI" id="CHEBI:15377"/>
        <dbReference type="ChEBI" id="CHEBI:15378"/>
        <dbReference type="ChEBI" id="CHEBI:36559"/>
        <dbReference type="ChEBI" id="CHEBI:57972"/>
        <dbReference type="ChEBI" id="CHEBI:58125"/>
        <dbReference type="EC" id="3.7.1.3"/>
    </reaction>
</comment>
<feature type="binding site" evidence="4">
    <location>
        <position position="107"/>
    </location>
    <ligand>
        <name>pyridoxal 5'-phosphate</name>
        <dbReference type="ChEBI" id="CHEBI:597326"/>
    </ligand>
</feature>
<organism evidence="8 9">
    <name type="scientific">Hymenobacter lutimineralis</name>
    <dbReference type="NCBI Taxonomy" id="2606448"/>
    <lineage>
        <taxon>Bacteria</taxon>
        <taxon>Pseudomonadati</taxon>
        <taxon>Bacteroidota</taxon>
        <taxon>Cytophagia</taxon>
        <taxon>Cytophagales</taxon>
        <taxon>Hymenobacteraceae</taxon>
        <taxon>Hymenobacter</taxon>
    </lineage>
</organism>
<dbReference type="InterPro" id="IPR000192">
    <property type="entry name" value="Aminotrans_V_dom"/>
</dbReference>
<feature type="binding site" evidence="4">
    <location>
        <position position="244"/>
    </location>
    <ligand>
        <name>pyridoxal 5'-phosphate</name>
        <dbReference type="ChEBI" id="CHEBI:597326"/>
    </ligand>
</feature>
<feature type="binding site" evidence="4">
    <location>
        <position position="275"/>
    </location>
    <ligand>
        <name>pyridoxal 5'-phosphate</name>
        <dbReference type="ChEBI" id="CHEBI:597326"/>
    </ligand>
</feature>
<gene>
    <name evidence="4 8" type="primary">kynU</name>
    <name evidence="8" type="ORF">FY528_11800</name>
</gene>
<comment type="function">
    <text evidence="4 6">Catalyzes the cleavage of L-kynurenine (L-Kyn) and L-3-hydroxykynurenine (L-3OHKyn) into anthranilic acid (AA) and 3-hydroxyanthranilic acid (3-OHAA), respectively.</text>
</comment>
<evidence type="ECO:0000256" key="2">
    <source>
        <dbReference type="ARBA" id="ARBA00022801"/>
    </source>
</evidence>
<dbReference type="GO" id="GO:0005737">
    <property type="term" value="C:cytoplasm"/>
    <property type="evidence" value="ECO:0007669"/>
    <property type="project" value="UniProtKB-UniRule"/>
</dbReference>
<dbReference type="GO" id="GO:0043420">
    <property type="term" value="P:anthranilate metabolic process"/>
    <property type="evidence" value="ECO:0007669"/>
    <property type="project" value="TreeGrafter"/>
</dbReference>
<dbReference type="InterPro" id="IPR015424">
    <property type="entry name" value="PyrdxlP-dep_Trfase"/>
</dbReference>
<evidence type="ECO:0000313" key="8">
    <source>
        <dbReference type="EMBL" id="TYZ08892.1"/>
    </source>
</evidence>
<feature type="binding site" evidence="4">
    <location>
        <position position="222"/>
    </location>
    <ligand>
        <name>pyridoxal 5'-phosphate</name>
        <dbReference type="ChEBI" id="CHEBI:597326"/>
    </ligand>
</feature>
<sequence>MTFEPTLEFAAHLDAQDPLRLFRSRFHIPLTPEGQEAVYFCGNSLGLQPRTARAAAEEQFASWEKRAVEGHFLGNDPWMHYHETLAEATGRVVGAKPLEVVVMNNLTVNLHLLLLTFYRPTATRYKVLMEGGAFPSDQYALESQVTLHGLDPNDAIVELVPRPGEHTLRTEDIEATIRELGDSLATIILGGINYYTGQVFDMAAITRAGHAVGATVGFDLAHAAGNIELHLHDWDVDFACWCSYKYLNSGPGGTSGVFVHERFAHSPELPRLAGWWGHDASERFQMKKGFRPMPGAAGWQLSNSQVFPMALHRAALAVVDEAGGIPALRQKSELLTAYLEFLIKRLNLPASRLEIITPTDPAQRGCQLSILVHEGGRALFDHLVAAGIIGDWREPNVIRLAPVPLYNSFQDVQRVGQVLADWAGV</sequence>
<feature type="binding site" evidence="4">
    <location>
        <position position="106"/>
    </location>
    <ligand>
        <name>pyridoxal 5'-phosphate</name>
        <dbReference type="ChEBI" id="CHEBI:597326"/>
    </ligand>
</feature>
<evidence type="ECO:0000256" key="5">
    <source>
        <dbReference type="NCBIfam" id="TIGR01814"/>
    </source>
</evidence>
<dbReference type="SUPFAM" id="SSF53383">
    <property type="entry name" value="PLP-dependent transferases"/>
    <property type="match status" value="1"/>
</dbReference>
<evidence type="ECO:0000256" key="3">
    <source>
        <dbReference type="ARBA" id="ARBA00022898"/>
    </source>
</evidence>
<dbReference type="Proteomes" id="UP000322791">
    <property type="component" value="Unassembled WGS sequence"/>
</dbReference>
<feature type="domain" description="Aminotransferase class V" evidence="7">
    <location>
        <begin position="156"/>
        <end position="270"/>
    </location>
</feature>
<dbReference type="InterPro" id="IPR015421">
    <property type="entry name" value="PyrdxlP-dep_Trfase_major"/>
</dbReference>
<evidence type="ECO:0000256" key="6">
    <source>
        <dbReference type="PIRNR" id="PIRNR038800"/>
    </source>
</evidence>
<comment type="cofactor">
    <cofactor evidence="4 6">
        <name>pyridoxal 5'-phosphate</name>
        <dbReference type="ChEBI" id="CHEBI:597326"/>
    </cofactor>
</comment>
<dbReference type="UniPathway" id="UPA00334">
    <property type="reaction ID" value="UER00455"/>
</dbReference>
<dbReference type="Gene3D" id="3.40.640.10">
    <property type="entry name" value="Type I PLP-dependent aspartate aminotransferase-like (Major domain)"/>
    <property type="match status" value="1"/>
</dbReference>
<keyword evidence="3 4" id="KW-0663">Pyridoxal phosphate</keyword>
<evidence type="ECO:0000256" key="1">
    <source>
        <dbReference type="ARBA" id="ARBA00022642"/>
    </source>
</evidence>
<dbReference type="UniPathway" id="UPA00253">
    <property type="reaction ID" value="UER00329"/>
</dbReference>
<feature type="binding site" evidence="4">
    <location>
        <position position="219"/>
    </location>
    <ligand>
        <name>pyridoxal 5'-phosphate</name>
        <dbReference type="ChEBI" id="CHEBI:597326"/>
    </ligand>
</feature>
<dbReference type="PIRSF" id="PIRSF038800">
    <property type="entry name" value="KYNU"/>
    <property type="match status" value="1"/>
</dbReference>
<feature type="binding site" evidence="4">
    <location>
        <begin position="134"/>
        <end position="137"/>
    </location>
    <ligand>
        <name>pyridoxal 5'-phosphate</name>
        <dbReference type="ChEBI" id="CHEBI:597326"/>
    </ligand>
</feature>
<comment type="caution">
    <text evidence="4">Lacks conserved residue(s) required for the propagation of feature annotation.</text>
</comment>
<dbReference type="GO" id="GO:0030429">
    <property type="term" value="F:kynureninase activity"/>
    <property type="evidence" value="ECO:0007669"/>
    <property type="project" value="UniProtKB-UniRule"/>
</dbReference>
<dbReference type="AlphaFoldDB" id="A0A5D6V1P9"/>
<comment type="similarity">
    <text evidence="4 6">Belongs to the kynureninase family.</text>
</comment>
<comment type="pathway">
    <text evidence="4 6">Cofactor biosynthesis; NAD(+) biosynthesis; quinolinate from L-kynurenine: step 2/3.</text>
</comment>
<dbReference type="EC" id="3.7.1.3" evidence="4 5"/>
<feature type="modified residue" description="N6-(pyridoxal phosphate)lysine" evidence="4">
    <location>
        <position position="245"/>
    </location>
</feature>
<dbReference type="FunFam" id="3.40.640.10:FF:000031">
    <property type="entry name" value="Kynureninase"/>
    <property type="match status" value="1"/>
</dbReference>
<evidence type="ECO:0000256" key="4">
    <source>
        <dbReference type="HAMAP-Rule" id="MF_01970"/>
    </source>
</evidence>
<dbReference type="NCBIfam" id="TIGR01814">
    <property type="entry name" value="kynureninase"/>
    <property type="match status" value="1"/>
</dbReference>
<dbReference type="EMBL" id="VTHL01000011">
    <property type="protein sequence ID" value="TYZ08892.1"/>
    <property type="molecule type" value="Genomic_DNA"/>
</dbReference>
<reference evidence="8 9" key="1">
    <citation type="submission" date="2019-08" db="EMBL/GenBank/DDBJ databases">
        <authorList>
            <person name="Seo M.-J."/>
        </authorList>
    </citation>
    <scope>NUCLEOTIDE SEQUENCE [LARGE SCALE GENOMIC DNA]</scope>
    <source>
        <strain evidence="8 9">KIGAM108</strain>
    </source>
</reference>
<dbReference type="HAMAP" id="MF_01970">
    <property type="entry name" value="Kynureninase"/>
    <property type="match status" value="1"/>
</dbReference>
<name>A0A5D6V1P9_9BACT</name>
<dbReference type="GO" id="GO:0019441">
    <property type="term" value="P:L-tryptophan catabolic process to kynurenine"/>
    <property type="evidence" value="ECO:0007669"/>
    <property type="project" value="TreeGrafter"/>
</dbReference>
<dbReference type="Gene3D" id="3.90.1150.10">
    <property type="entry name" value="Aspartate Aminotransferase, domain 1"/>
    <property type="match status" value="1"/>
</dbReference>
<accession>A0A5D6V1P9</accession>